<evidence type="ECO:0000313" key="8">
    <source>
        <dbReference type="EMBL" id="MFC3156607.1"/>
    </source>
</evidence>
<accession>A0ABV7HY56</accession>
<dbReference type="InterPro" id="IPR036116">
    <property type="entry name" value="FN3_sf"/>
</dbReference>
<reference evidence="9" key="1">
    <citation type="journal article" date="2019" name="Int. J. Syst. Evol. Microbiol.">
        <title>The Global Catalogue of Microorganisms (GCM) 10K type strain sequencing project: providing services to taxonomists for standard genome sequencing and annotation.</title>
        <authorList>
            <consortium name="The Broad Institute Genomics Platform"/>
            <consortium name="The Broad Institute Genome Sequencing Center for Infectious Disease"/>
            <person name="Wu L."/>
            <person name="Ma J."/>
        </authorList>
    </citation>
    <scope>NUCLEOTIDE SEQUENCE [LARGE SCALE GENOMIC DNA]</scope>
    <source>
        <strain evidence="9">KCTC 52141</strain>
    </source>
</reference>
<feature type="compositionally biased region" description="Low complexity" evidence="3">
    <location>
        <begin position="385"/>
        <end position="405"/>
    </location>
</feature>
<dbReference type="Pfam" id="PF22815">
    <property type="entry name" value="CatAgl_D1"/>
    <property type="match status" value="1"/>
</dbReference>
<dbReference type="SUPFAM" id="SSF49265">
    <property type="entry name" value="Fibronectin type III"/>
    <property type="match status" value="1"/>
</dbReference>
<keyword evidence="9" id="KW-1185">Reference proteome</keyword>
<feature type="chain" id="PRO_5047459967" evidence="4">
    <location>
        <begin position="35"/>
        <end position="1214"/>
    </location>
</feature>
<feature type="region of interest" description="Disordered" evidence="3">
    <location>
        <begin position="385"/>
        <end position="416"/>
    </location>
</feature>
<keyword evidence="2" id="KW-0677">Repeat</keyword>
<feature type="domain" description="F5/8 type C" evidence="5">
    <location>
        <begin position="26"/>
        <end position="171"/>
    </location>
</feature>
<comment type="caution">
    <text evidence="8">The sequence shown here is derived from an EMBL/GenBank/DDBJ whole genome shotgun (WGS) entry which is preliminary data.</text>
</comment>
<dbReference type="SMART" id="SM00231">
    <property type="entry name" value="FA58C"/>
    <property type="match status" value="2"/>
</dbReference>
<dbReference type="InterPro" id="IPR006626">
    <property type="entry name" value="PbH1"/>
</dbReference>
<evidence type="ECO:0000313" key="9">
    <source>
        <dbReference type="Proteomes" id="UP001595548"/>
    </source>
</evidence>
<dbReference type="PANTHER" id="PTHR13817">
    <property type="entry name" value="TITIN"/>
    <property type="match status" value="1"/>
</dbReference>
<feature type="signal peptide" evidence="4">
    <location>
        <begin position="1"/>
        <end position="34"/>
    </location>
</feature>
<dbReference type="SUPFAM" id="SSF49785">
    <property type="entry name" value="Galactose-binding domain-like"/>
    <property type="match status" value="3"/>
</dbReference>
<organism evidence="8 9">
    <name type="scientific">Gilvimarinus japonicus</name>
    <dbReference type="NCBI Taxonomy" id="1796469"/>
    <lineage>
        <taxon>Bacteria</taxon>
        <taxon>Pseudomonadati</taxon>
        <taxon>Pseudomonadota</taxon>
        <taxon>Gammaproteobacteria</taxon>
        <taxon>Cellvibrionales</taxon>
        <taxon>Cellvibrionaceae</taxon>
        <taxon>Gilvimarinus</taxon>
    </lineage>
</organism>
<dbReference type="Gene3D" id="2.60.40.10">
    <property type="entry name" value="Immunoglobulins"/>
    <property type="match status" value="2"/>
</dbReference>
<evidence type="ECO:0000259" key="5">
    <source>
        <dbReference type="PROSITE" id="PS50022"/>
    </source>
</evidence>
<dbReference type="SMART" id="SM00710">
    <property type="entry name" value="PbH1"/>
    <property type="match status" value="7"/>
</dbReference>
<dbReference type="InterPro" id="IPR006584">
    <property type="entry name" value="Cellulose-bd_IV"/>
</dbReference>
<dbReference type="Proteomes" id="UP001595548">
    <property type="component" value="Unassembled WGS sequence"/>
</dbReference>
<evidence type="ECO:0000256" key="3">
    <source>
        <dbReference type="SAM" id="MobiDB-lite"/>
    </source>
</evidence>
<dbReference type="PROSITE" id="PS51175">
    <property type="entry name" value="CBM6"/>
    <property type="match status" value="1"/>
</dbReference>
<dbReference type="Gene3D" id="2.60.120.260">
    <property type="entry name" value="Galactose-binding domain-like"/>
    <property type="match status" value="4"/>
</dbReference>
<dbReference type="CDD" id="cd00063">
    <property type="entry name" value="FN3"/>
    <property type="match status" value="1"/>
</dbReference>
<feature type="domain" description="Fibronectin type-III" evidence="6">
    <location>
        <begin position="317"/>
        <end position="398"/>
    </location>
</feature>
<keyword evidence="1 4" id="KW-0732">Signal</keyword>
<feature type="domain" description="Fibronectin type-III" evidence="6">
    <location>
        <begin position="550"/>
        <end position="631"/>
    </location>
</feature>
<sequence>MTTFKPKWLHPLSKAGLVAGVLSIPCMVSVQALAQTNLAQGKNISATSINDVYGAANANDGNSNSYWESQNSAFPQNLTVDLGSSNTVEQIVLKLPDFWGSRTQSMAVLASSDGSNFTPVASNSDYLFDPANLNHVSIDFPDTDARFIRLQVTGNSEWPAAQVSEFEVFGSVTSTEPRSAFSRIEAESFDNMSGVQTEGTSDTGGGANVGWIDNGDWLMFEDVDFGTGAYQVSARLASDHSGGTMALHLDSPTGELIGSINASYTGGWQNWVTETANVYAEGVHDLYLVFNGSDAGGLFNINWLEFDSGSDVSLPTTPQGLSVGAVTSSSVSLSWNSSANADGYDILRGGSVIASTSDTYYQDTNLSANTSYDYQVRAYNNDGTSAASVSVSTTTSDTGTTPTGSNVADGKPVSASSADAYHTDANAVDGNQSTYWESASNSFPQQLTVDLGSTHYVNQVTLKLPDDAAWETRTQTVTVLGSDDGTNFTNIAGQTGATFNPTSNNTATISFNETTARYVRLQVTANTGWPAAQISEFEVNGYPDPVPPSTPGNLNVTGESSTAIFLSWEASSQADGYELLRDGAVVADITSTFYQDTELTPETSYSYSVRAYNEFGASNTSGTITATTLEEGSDTNPDHPEPNDEHGANMPYDRYDTQSANYGGGAILKTAPMFDQLKTASEASSQAYIALPSSGSYAEWTIRNDEGGAGVTMRFTMPDSSDGMGLDGSLDVYVNGTKAQTVPLTSYYNYQYFAVGGGHPSDAPGGGNPLFRFDETHWKLATPLQAGDVIRIEKSNSDNLEYGVDFLEIESVPSPISRPGNAVAVTDFGAIANDGMDDLAAFNQAVDAAVANGQPLYIPPGTFDLGNMWVIGDVGNEIDDLTIMGSGIWHTNIQFTNPNKASGGVSFRVVGQLDFSHVYMNSMLRSRYNQQAIYKAFMDNMGTDSRIHNVWVEHFECGFWVGDYAHTPAIIADNLLIEHSRIRNNLADGVNFAQGTSNSTVRNSSVRNNGDDGLAVWTSNVNGAPAGVNNTFTHNTIEFNWRAAGIAFFGGGGHEATYNLIVDGVGASGFRMNTIFPGYHFQNNNGIVFSDSTIIRSGTSLDTWGGERGAIDLEASVDPIRNLTVSNIDIYDTQRDAIQMGYGGGFENVVFNDITIDGTGLDGEVDSRFSGKHLGAAIYTYTGNGSATFNNLSTSNVAYPDTNFIQQGFDLNIQ</sequence>
<feature type="domain" description="F5/8 type C" evidence="5">
    <location>
        <begin position="400"/>
        <end position="542"/>
    </location>
</feature>
<evidence type="ECO:0000259" key="7">
    <source>
        <dbReference type="PROSITE" id="PS51175"/>
    </source>
</evidence>
<dbReference type="InterPro" id="IPR055149">
    <property type="entry name" value="Agl_cat_D2"/>
</dbReference>
<dbReference type="InterPro" id="IPR005084">
    <property type="entry name" value="CBM6"/>
</dbReference>
<dbReference type="SMART" id="SM00060">
    <property type="entry name" value="FN3"/>
    <property type="match status" value="2"/>
</dbReference>
<dbReference type="Pfam" id="PF00041">
    <property type="entry name" value="fn3"/>
    <property type="match status" value="2"/>
</dbReference>
<dbReference type="InterPro" id="IPR013783">
    <property type="entry name" value="Ig-like_fold"/>
</dbReference>
<dbReference type="Pfam" id="PF03422">
    <property type="entry name" value="CBM_6"/>
    <property type="match status" value="1"/>
</dbReference>
<dbReference type="SUPFAM" id="SSF51126">
    <property type="entry name" value="Pectin lyase-like"/>
    <property type="match status" value="1"/>
</dbReference>
<dbReference type="EMBL" id="JBHRTL010000031">
    <property type="protein sequence ID" value="MFC3156607.1"/>
    <property type="molecule type" value="Genomic_DNA"/>
</dbReference>
<dbReference type="Gene3D" id="2.160.20.10">
    <property type="entry name" value="Single-stranded right-handed beta-helix, Pectin lyase-like"/>
    <property type="match status" value="1"/>
</dbReference>
<protein>
    <submittedName>
        <fullName evidence="8">Discoidin domain-containing protein</fullName>
    </submittedName>
</protein>
<dbReference type="CDD" id="cd04084">
    <property type="entry name" value="CBM6_xylanase-like"/>
    <property type="match status" value="1"/>
</dbReference>
<dbReference type="PANTHER" id="PTHR13817:SF173">
    <property type="entry name" value="FRAZZLED"/>
    <property type="match status" value="1"/>
</dbReference>
<name>A0ABV7HY56_9GAMM</name>
<gene>
    <name evidence="8" type="ORF">ACFOEB_15455</name>
</gene>
<dbReference type="InterPro" id="IPR011050">
    <property type="entry name" value="Pectin_lyase_fold/virulence"/>
</dbReference>
<evidence type="ECO:0000256" key="2">
    <source>
        <dbReference type="ARBA" id="ARBA00022737"/>
    </source>
</evidence>
<dbReference type="InterPro" id="IPR033801">
    <property type="entry name" value="CBM6-CBM35-CBM36-like_1"/>
</dbReference>
<dbReference type="PROSITE" id="PS50022">
    <property type="entry name" value="FA58C_3"/>
    <property type="match status" value="2"/>
</dbReference>
<dbReference type="SMART" id="SM00606">
    <property type="entry name" value="CBD_IV"/>
    <property type="match status" value="1"/>
</dbReference>
<evidence type="ECO:0000256" key="1">
    <source>
        <dbReference type="ARBA" id="ARBA00022729"/>
    </source>
</evidence>
<evidence type="ECO:0000256" key="4">
    <source>
        <dbReference type="SAM" id="SignalP"/>
    </source>
</evidence>
<dbReference type="InterPro" id="IPR003961">
    <property type="entry name" value="FN3_dom"/>
</dbReference>
<feature type="region of interest" description="Disordered" evidence="3">
    <location>
        <begin position="628"/>
        <end position="655"/>
    </location>
</feature>
<feature type="compositionally biased region" description="Basic and acidic residues" evidence="3">
    <location>
        <begin position="636"/>
        <end position="647"/>
    </location>
</feature>
<feature type="domain" description="CBM6" evidence="7">
    <location>
        <begin position="182"/>
        <end position="307"/>
    </location>
</feature>
<dbReference type="PROSITE" id="PS50853">
    <property type="entry name" value="FN3"/>
    <property type="match status" value="2"/>
</dbReference>
<dbReference type="RefSeq" id="WP_382417916.1">
    <property type="nucleotide sequence ID" value="NZ_AP031500.1"/>
</dbReference>
<dbReference type="InterPro" id="IPR050964">
    <property type="entry name" value="Striated_Muscle_Regulatory"/>
</dbReference>
<dbReference type="InterPro" id="IPR012334">
    <property type="entry name" value="Pectin_lyas_fold"/>
</dbReference>
<dbReference type="InterPro" id="IPR008979">
    <property type="entry name" value="Galactose-bd-like_sf"/>
</dbReference>
<dbReference type="InterPro" id="IPR000421">
    <property type="entry name" value="FA58C"/>
</dbReference>
<evidence type="ECO:0000259" key="6">
    <source>
        <dbReference type="PROSITE" id="PS50853"/>
    </source>
</evidence>
<proteinExistence type="predicted"/>
<dbReference type="Pfam" id="PF00754">
    <property type="entry name" value="F5_F8_type_C"/>
    <property type="match status" value="2"/>
</dbReference>
<dbReference type="Pfam" id="PF22816">
    <property type="entry name" value="CatAgl_D2"/>
    <property type="match status" value="1"/>
</dbReference>